<accession>A0A699H714</accession>
<reference evidence="3" key="1">
    <citation type="journal article" date="2019" name="Sci. Rep.">
        <title>Draft genome of Tanacetum cinerariifolium, the natural source of mosquito coil.</title>
        <authorList>
            <person name="Yamashiro T."/>
            <person name="Shiraishi A."/>
            <person name="Satake H."/>
            <person name="Nakayama K."/>
        </authorList>
    </citation>
    <scope>NUCLEOTIDE SEQUENCE</scope>
</reference>
<feature type="domain" description="CCHC-type" evidence="2">
    <location>
        <begin position="225"/>
        <end position="239"/>
    </location>
</feature>
<keyword evidence="1" id="KW-0479">Metal-binding</keyword>
<dbReference type="Gene3D" id="4.10.60.10">
    <property type="entry name" value="Zinc finger, CCHC-type"/>
    <property type="match status" value="1"/>
</dbReference>
<evidence type="ECO:0000313" key="3">
    <source>
        <dbReference type="EMBL" id="GEX23808.1"/>
    </source>
</evidence>
<dbReference type="Pfam" id="PF00098">
    <property type="entry name" value="zf-CCHC"/>
    <property type="match status" value="1"/>
</dbReference>
<keyword evidence="1" id="KW-0862">Zinc</keyword>
<dbReference type="AlphaFoldDB" id="A0A699H714"/>
<sequence length="429" mass="48488">MFDTKDRSRLRTYGGCIKSAYAQKQAIEKRFGGNAATIKTQRNLLKQHISQEDINHKFLRSLSPEWNTHTIVWKNKPEIYTLSLDDLYENLKIYETKVKGTSSSNTNTQNIAFMSSNITNSINGAVNTAHRVSTTSTQATVDNSTIIDNSSDAVICSFFASQSNSLQLDNEDLNQIHYDDLKEIDLRWQMAMVTIRAKRFLKNIRKKFSLNGNETIGFDKSKVECYNCHKRGHFARECRAPKSQDTKHKESTRRNVHVETHASVALVSCYGIGGYDWSDQAEDEEFVNESIVTEPTVKKPAVETSEAKASADKPMVVRKNFSPLLIKDCILDSEDEAESKSKIKKKTVKPSFAKIEFVKSKEQVKSSRNTTVKQSNPVMDLQDKGIIDSGCSRHMSGNMSYRIDYEEINEGYVAFGRNPKGGKITSRVN</sequence>
<evidence type="ECO:0000256" key="1">
    <source>
        <dbReference type="PROSITE-ProRule" id="PRU00047"/>
    </source>
</evidence>
<dbReference type="GO" id="GO:0003676">
    <property type="term" value="F:nucleic acid binding"/>
    <property type="evidence" value="ECO:0007669"/>
    <property type="project" value="InterPro"/>
</dbReference>
<name>A0A699H714_TANCI</name>
<keyword evidence="1" id="KW-0863">Zinc-finger</keyword>
<dbReference type="InterPro" id="IPR001878">
    <property type="entry name" value="Znf_CCHC"/>
</dbReference>
<dbReference type="GO" id="GO:0008270">
    <property type="term" value="F:zinc ion binding"/>
    <property type="evidence" value="ECO:0007669"/>
    <property type="project" value="UniProtKB-KW"/>
</dbReference>
<dbReference type="PROSITE" id="PS50158">
    <property type="entry name" value="ZF_CCHC"/>
    <property type="match status" value="1"/>
</dbReference>
<organism evidence="3">
    <name type="scientific">Tanacetum cinerariifolium</name>
    <name type="common">Dalmatian daisy</name>
    <name type="synonym">Chrysanthemum cinerariifolium</name>
    <dbReference type="NCBI Taxonomy" id="118510"/>
    <lineage>
        <taxon>Eukaryota</taxon>
        <taxon>Viridiplantae</taxon>
        <taxon>Streptophyta</taxon>
        <taxon>Embryophyta</taxon>
        <taxon>Tracheophyta</taxon>
        <taxon>Spermatophyta</taxon>
        <taxon>Magnoliopsida</taxon>
        <taxon>eudicotyledons</taxon>
        <taxon>Gunneridae</taxon>
        <taxon>Pentapetalae</taxon>
        <taxon>asterids</taxon>
        <taxon>campanulids</taxon>
        <taxon>Asterales</taxon>
        <taxon>Asteraceae</taxon>
        <taxon>Asteroideae</taxon>
        <taxon>Anthemideae</taxon>
        <taxon>Anthemidinae</taxon>
        <taxon>Tanacetum</taxon>
    </lineage>
</organism>
<dbReference type="SMART" id="SM00343">
    <property type="entry name" value="ZnF_C2HC"/>
    <property type="match status" value="1"/>
</dbReference>
<comment type="caution">
    <text evidence="3">The sequence shown here is derived from an EMBL/GenBank/DDBJ whole genome shotgun (WGS) entry which is preliminary data.</text>
</comment>
<evidence type="ECO:0000259" key="2">
    <source>
        <dbReference type="PROSITE" id="PS50158"/>
    </source>
</evidence>
<proteinExistence type="predicted"/>
<dbReference type="InterPro" id="IPR036875">
    <property type="entry name" value="Znf_CCHC_sf"/>
</dbReference>
<protein>
    <recommendedName>
        <fullName evidence="2">CCHC-type domain-containing protein</fullName>
    </recommendedName>
</protein>
<gene>
    <name evidence="3" type="ORF">Tci_295783</name>
</gene>
<dbReference type="SUPFAM" id="SSF57756">
    <property type="entry name" value="Retrovirus zinc finger-like domains"/>
    <property type="match status" value="1"/>
</dbReference>
<dbReference type="EMBL" id="BKCJ010096902">
    <property type="protein sequence ID" value="GEX23808.1"/>
    <property type="molecule type" value="Genomic_DNA"/>
</dbReference>